<comment type="similarity">
    <text evidence="2 8">Belongs to the PHP hydrolase family. HisK subfamily.</text>
</comment>
<protein>
    <recommendedName>
        <fullName evidence="3 8">Histidinol-phosphatase</fullName>
        <shortName evidence="8">HolPase</shortName>
        <ecNumber evidence="3 8">3.1.3.15</ecNumber>
    </recommendedName>
</protein>
<organism evidence="10 11">
    <name type="scientific">Ohtaekwangia kribbensis</name>
    <dbReference type="NCBI Taxonomy" id="688913"/>
    <lineage>
        <taxon>Bacteria</taxon>
        <taxon>Pseudomonadati</taxon>
        <taxon>Bacteroidota</taxon>
        <taxon>Cytophagia</taxon>
        <taxon>Cytophagales</taxon>
        <taxon>Fulvivirgaceae</taxon>
        <taxon>Ohtaekwangia</taxon>
    </lineage>
</organism>
<comment type="pathway">
    <text evidence="1 8">Amino-acid biosynthesis; L-histidine biosynthesis; L-histidine from 5-phospho-alpha-D-ribose 1-diphosphate: step 8/9.</text>
</comment>
<dbReference type="PANTHER" id="PTHR21039">
    <property type="entry name" value="HISTIDINOL PHOSPHATASE-RELATED"/>
    <property type="match status" value="1"/>
</dbReference>
<evidence type="ECO:0000256" key="7">
    <source>
        <dbReference type="ARBA" id="ARBA00049158"/>
    </source>
</evidence>
<keyword evidence="6 8" id="KW-0368">Histidine biosynthesis</keyword>
<dbReference type="InterPro" id="IPR004013">
    <property type="entry name" value="PHP_dom"/>
</dbReference>
<dbReference type="InterPro" id="IPR016195">
    <property type="entry name" value="Pol/histidinol_Pase-like"/>
</dbReference>
<keyword evidence="4 8" id="KW-0028">Amino-acid biosynthesis</keyword>
<comment type="catalytic activity">
    <reaction evidence="7 8">
        <text>L-histidinol phosphate + H2O = L-histidinol + phosphate</text>
        <dbReference type="Rhea" id="RHEA:14465"/>
        <dbReference type="ChEBI" id="CHEBI:15377"/>
        <dbReference type="ChEBI" id="CHEBI:43474"/>
        <dbReference type="ChEBI" id="CHEBI:57699"/>
        <dbReference type="ChEBI" id="CHEBI:57980"/>
        <dbReference type="EC" id="3.1.3.15"/>
    </reaction>
</comment>
<dbReference type="RefSeq" id="WP_377580170.1">
    <property type="nucleotide sequence ID" value="NZ_JBHTKA010000007.1"/>
</dbReference>
<evidence type="ECO:0000256" key="1">
    <source>
        <dbReference type="ARBA" id="ARBA00004970"/>
    </source>
</evidence>
<dbReference type="EC" id="3.1.3.15" evidence="3 8"/>
<comment type="caution">
    <text evidence="10">The sequence shown here is derived from an EMBL/GenBank/DDBJ whole genome shotgun (WGS) entry which is preliminary data.</text>
</comment>
<dbReference type="Gene3D" id="3.20.20.140">
    <property type="entry name" value="Metal-dependent hydrolases"/>
    <property type="match status" value="1"/>
</dbReference>
<evidence type="ECO:0000259" key="9">
    <source>
        <dbReference type="Pfam" id="PF02811"/>
    </source>
</evidence>
<gene>
    <name evidence="10" type="ORF">ACFQ21_15420</name>
</gene>
<accession>A0ABW3K3W9</accession>
<reference evidence="11" key="1">
    <citation type="journal article" date="2019" name="Int. J. Syst. Evol. Microbiol.">
        <title>The Global Catalogue of Microorganisms (GCM) 10K type strain sequencing project: providing services to taxonomists for standard genome sequencing and annotation.</title>
        <authorList>
            <consortium name="The Broad Institute Genomics Platform"/>
            <consortium name="The Broad Institute Genome Sequencing Center for Infectious Disease"/>
            <person name="Wu L."/>
            <person name="Ma J."/>
        </authorList>
    </citation>
    <scope>NUCLEOTIDE SEQUENCE [LARGE SCALE GENOMIC DNA]</scope>
    <source>
        <strain evidence="11">CCUG 58938</strain>
    </source>
</reference>
<keyword evidence="5 8" id="KW-0378">Hydrolase</keyword>
<evidence type="ECO:0000256" key="2">
    <source>
        <dbReference type="ARBA" id="ARBA00009152"/>
    </source>
</evidence>
<evidence type="ECO:0000256" key="6">
    <source>
        <dbReference type="ARBA" id="ARBA00023102"/>
    </source>
</evidence>
<dbReference type="NCBIfam" id="TIGR01856">
    <property type="entry name" value="hisJ_fam"/>
    <property type="match status" value="1"/>
</dbReference>
<feature type="domain" description="PHP" evidence="9">
    <location>
        <begin position="5"/>
        <end position="202"/>
    </location>
</feature>
<dbReference type="InterPro" id="IPR010140">
    <property type="entry name" value="Histidinol_P_phosphatase_HisJ"/>
</dbReference>
<evidence type="ECO:0000313" key="11">
    <source>
        <dbReference type="Proteomes" id="UP001597112"/>
    </source>
</evidence>
<dbReference type="EMBL" id="JBHTKA010000007">
    <property type="protein sequence ID" value="MFD1000715.1"/>
    <property type="molecule type" value="Genomic_DNA"/>
</dbReference>
<name>A0ABW3K3W9_9BACT</name>
<sequence>MWSNFHTHNAYCDGKGPIQDYIRKAEELNMISLGLSSHAPLPFPCKWCMKPESLDAYLHEVNAFKKDSRTEIYTSLEIDFIPGVISPNDFRDKLDYTVGSVHFVDQLPDGTRWEIDGTHAFFQEGYEKIFKNNIRDTLVRYYELTREMIATACPTVVGHLDKIKIQNIDSKLFNENDAWYQHEVKRTIDTIAASGAIIEVNTRGIYQKKSSTTYPGPRILEYILQKNIPVTLSSDAHHPDDLVNQFANTAVLLNQIGFKTLTILHEGRWQSFRYNEQGIILR</sequence>
<dbReference type="SUPFAM" id="SSF89550">
    <property type="entry name" value="PHP domain-like"/>
    <property type="match status" value="1"/>
</dbReference>
<dbReference type="PANTHER" id="PTHR21039:SF0">
    <property type="entry name" value="HISTIDINOL-PHOSPHATASE"/>
    <property type="match status" value="1"/>
</dbReference>
<dbReference type="Pfam" id="PF02811">
    <property type="entry name" value="PHP"/>
    <property type="match status" value="1"/>
</dbReference>
<evidence type="ECO:0000313" key="10">
    <source>
        <dbReference type="EMBL" id="MFD1000715.1"/>
    </source>
</evidence>
<evidence type="ECO:0000256" key="8">
    <source>
        <dbReference type="RuleBase" id="RU366003"/>
    </source>
</evidence>
<evidence type="ECO:0000256" key="4">
    <source>
        <dbReference type="ARBA" id="ARBA00022605"/>
    </source>
</evidence>
<proteinExistence type="inferred from homology"/>
<keyword evidence="11" id="KW-1185">Reference proteome</keyword>
<evidence type="ECO:0000256" key="3">
    <source>
        <dbReference type="ARBA" id="ARBA00013085"/>
    </source>
</evidence>
<dbReference type="CDD" id="cd12110">
    <property type="entry name" value="PHP_HisPPase_Hisj_like"/>
    <property type="match status" value="1"/>
</dbReference>
<dbReference type="Proteomes" id="UP001597112">
    <property type="component" value="Unassembled WGS sequence"/>
</dbReference>
<evidence type="ECO:0000256" key="5">
    <source>
        <dbReference type="ARBA" id="ARBA00022801"/>
    </source>
</evidence>